<gene>
    <name evidence="1" type="ORF">SOCEGT47_056770</name>
</gene>
<dbReference type="EMBL" id="CP012670">
    <property type="protein sequence ID" value="AUX25133.1"/>
    <property type="molecule type" value="Genomic_DNA"/>
</dbReference>
<reference evidence="1 2" key="1">
    <citation type="submission" date="2015-09" db="EMBL/GenBank/DDBJ databases">
        <title>Sorangium comparison.</title>
        <authorList>
            <person name="Zaburannyi N."/>
            <person name="Bunk B."/>
            <person name="Overmann J."/>
            <person name="Mueller R."/>
        </authorList>
    </citation>
    <scope>NUCLEOTIDE SEQUENCE [LARGE SCALE GENOMIC DNA]</scope>
    <source>
        <strain evidence="1 2">So ceGT47</strain>
    </source>
</reference>
<organism evidence="1 2">
    <name type="scientific">Sorangium cellulosum</name>
    <name type="common">Polyangium cellulosum</name>
    <dbReference type="NCBI Taxonomy" id="56"/>
    <lineage>
        <taxon>Bacteria</taxon>
        <taxon>Pseudomonadati</taxon>
        <taxon>Myxococcota</taxon>
        <taxon>Polyangia</taxon>
        <taxon>Polyangiales</taxon>
        <taxon>Polyangiaceae</taxon>
        <taxon>Sorangium</taxon>
    </lineage>
</organism>
<dbReference type="AlphaFoldDB" id="A0A4P2Q7Y4"/>
<dbReference type="Gene3D" id="1.10.1740.10">
    <property type="match status" value="1"/>
</dbReference>
<protein>
    <recommendedName>
        <fullName evidence="3">RNA polymerase sigma factor 70 region 4 type 2 domain-containing protein</fullName>
    </recommendedName>
</protein>
<evidence type="ECO:0008006" key="3">
    <source>
        <dbReference type="Google" id="ProtNLM"/>
    </source>
</evidence>
<dbReference type="Proteomes" id="UP000295781">
    <property type="component" value="Chromosome"/>
</dbReference>
<accession>A0A4P2Q7Y4</accession>
<evidence type="ECO:0000313" key="2">
    <source>
        <dbReference type="Proteomes" id="UP000295781"/>
    </source>
</evidence>
<dbReference type="OrthoDB" id="5243766at2"/>
<proteinExistence type="predicted"/>
<evidence type="ECO:0000313" key="1">
    <source>
        <dbReference type="EMBL" id="AUX25133.1"/>
    </source>
</evidence>
<name>A0A4P2Q7Y4_SORCE</name>
<sequence>MSKRRRGAKRPPAAQHPPAFPSIEALMAEQGLIVGTLIKSGVPRRDRADVAQQVLLGAWQSVKRGMYRPDPRLEPRVALRNWLRGVAWRNASHYVLSAYVRHSIIHPEPLGLRRDILGPSLEAQILARDMLEVLVDLKAWQREILLALDDPESLVQYAKRRGLNPSTAASRLRIARKALAQRLRRWRR</sequence>